<evidence type="ECO:0000259" key="1">
    <source>
        <dbReference type="PROSITE" id="PS50104"/>
    </source>
</evidence>
<dbReference type="PROSITE" id="PS50104">
    <property type="entry name" value="TIR"/>
    <property type="match status" value="1"/>
</dbReference>
<dbReference type="InterPro" id="IPR042342">
    <property type="entry name" value="TTC22"/>
</dbReference>
<evidence type="ECO:0000313" key="2">
    <source>
        <dbReference type="EMBL" id="KAL3842906.1"/>
    </source>
</evidence>
<accession>A0ABD3U1V8</accession>
<feature type="non-terminal residue" evidence="2">
    <location>
        <position position="171"/>
    </location>
</feature>
<dbReference type="PANTHER" id="PTHR16253">
    <property type="entry name" value="TETRATRICOPEPTIDE REPEAT PROTEIN 22"/>
    <property type="match status" value="1"/>
</dbReference>
<dbReference type="AlphaFoldDB" id="A0ABD3U1V8"/>
<dbReference type="InterPro" id="IPR035897">
    <property type="entry name" value="Toll_tir_struct_dom_sf"/>
</dbReference>
<protein>
    <recommendedName>
        <fullName evidence="1">TIR domain-containing protein</fullName>
    </recommendedName>
</protein>
<dbReference type="Pfam" id="PF13676">
    <property type="entry name" value="TIR_2"/>
    <property type="match status" value="1"/>
</dbReference>
<dbReference type="EMBL" id="JBJQND010000017">
    <property type="protein sequence ID" value="KAL3842906.1"/>
    <property type="molecule type" value="Genomic_DNA"/>
</dbReference>
<feature type="domain" description="TIR" evidence="1">
    <location>
        <begin position="36"/>
        <end position="171"/>
    </location>
</feature>
<dbReference type="SMART" id="SM00255">
    <property type="entry name" value="TIR"/>
    <property type="match status" value="1"/>
</dbReference>
<keyword evidence="3" id="KW-1185">Reference proteome</keyword>
<comment type="caution">
    <text evidence="2">The sequence shown here is derived from an EMBL/GenBank/DDBJ whole genome shotgun (WGS) entry which is preliminary data.</text>
</comment>
<reference evidence="2 3" key="1">
    <citation type="submission" date="2024-11" db="EMBL/GenBank/DDBJ databases">
        <title>Chromosome-level genome assembly of the freshwater bivalve Anodonta woodiana.</title>
        <authorList>
            <person name="Chen X."/>
        </authorList>
    </citation>
    <scope>NUCLEOTIDE SEQUENCE [LARGE SCALE GENOMIC DNA]</scope>
    <source>
        <strain evidence="2">MN2024</strain>
        <tissue evidence="2">Gills</tissue>
    </source>
</reference>
<evidence type="ECO:0000313" key="3">
    <source>
        <dbReference type="Proteomes" id="UP001634394"/>
    </source>
</evidence>
<dbReference type="SUPFAM" id="SSF52200">
    <property type="entry name" value="Toll/Interleukin receptor TIR domain"/>
    <property type="match status" value="1"/>
</dbReference>
<dbReference type="InterPro" id="IPR000157">
    <property type="entry name" value="TIR_dom"/>
</dbReference>
<dbReference type="PANTHER" id="PTHR16253:SF0">
    <property type="entry name" value="TETRATRICOPEPTIDE REPEAT PROTEIN 22"/>
    <property type="match status" value="1"/>
</dbReference>
<name>A0ABD3U1V8_SINWO</name>
<dbReference type="Gene3D" id="3.40.50.10140">
    <property type="entry name" value="Toll/interleukin-1 receptor homology (TIR) domain"/>
    <property type="match status" value="1"/>
</dbReference>
<organism evidence="2 3">
    <name type="scientific">Sinanodonta woodiana</name>
    <name type="common">Chinese pond mussel</name>
    <name type="synonym">Anodonta woodiana</name>
    <dbReference type="NCBI Taxonomy" id="1069815"/>
    <lineage>
        <taxon>Eukaryota</taxon>
        <taxon>Metazoa</taxon>
        <taxon>Spiralia</taxon>
        <taxon>Lophotrochozoa</taxon>
        <taxon>Mollusca</taxon>
        <taxon>Bivalvia</taxon>
        <taxon>Autobranchia</taxon>
        <taxon>Heteroconchia</taxon>
        <taxon>Palaeoheterodonta</taxon>
        <taxon>Unionida</taxon>
        <taxon>Unionoidea</taxon>
        <taxon>Unionidae</taxon>
        <taxon>Unioninae</taxon>
        <taxon>Sinanodonta</taxon>
    </lineage>
</organism>
<gene>
    <name evidence="2" type="ORF">ACJMK2_020881</name>
</gene>
<dbReference type="Proteomes" id="UP001634394">
    <property type="component" value="Unassembled WGS sequence"/>
</dbReference>
<sequence>MEVDLVMNGQLAENAAITEEHQRDHKVDRRTLSENKKYHVFFCYRDVPNDKLWVKETVQKLENEFKFICCDHERDFLAGTEVIRNIKYGITNSEKVVCVLSKEGLNSRFLEWETEMALKKSIDNRENLLIPVLLDDCEMPEELKLLTYIDARKDMNETSWLPKLIAAIESK</sequence>
<proteinExistence type="predicted"/>